<evidence type="ECO:0000313" key="2">
    <source>
        <dbReference type="EMBL" id="VDO11704.1"/>
    </source>
</evidence>
<dbReference type="EMBL" id="UZAE01013888">
    <property type="protein sequence ID" value="VDO11704.1"/>
    <property type="molecule type" value="Genomic_DNA"/>
</dbReference>
<keyword evidence="1" id="KW-1133">Transmembrane helix</keyword>
<dbReference type="AlphaFoldDB" id="A0A3P7TE06"/>
<sequence length="104" mass="11681">MGIAKRRWDGEPSVLFTMSPLSCFKTEDTLYFTFGCSSKKSIKETGSCRPNTLGHIDMALWLNRGSALCWVMLTLPTPALLLPLSFRLFGWGFGGAFERIATYY</sequence>
<feature type="transmembrane region" description="Helical" evidence="1">
    <location>
        <begin position="67"/>
        <end position="89"/>
    </location>
</feature>
<organism evidence="2 3">
    <name type="scientific">Rodentolepis nana</name>
    <name type="common">Dwarf tapeworm</name>
    <name type="synonym">Hymenolepis nana</name>
    <dbReference type="NCBI Taxonomy" id="102285"/>
    <lineage>
        <taxon>Eukaryota</taxon>
        <taxon>Metazoa</taxon>
        <taxon>Spiralia</taxon>
        <taxon>Lophotrochozoa</taxon>
        <taxon>Platyhelminthes</taxon>
        <taxon>Cestoda</taxon>
        <taxon>Eucestoda</taxon>
        <taxon>Cyclophyllidea</taxon>
        <taxon>Hymenolepididae</taxon>
        <taxon>Rodentolepis</taxon>
    </lineage>
</organism>
<keyword evidence="3" id="KW-1185">Reference proteome</keyword>
<reference evidence="2 3" key="1">
    <citation type="submission" date="2018-11" db="EMBL/GenBank/DDBJ databases">
        <authorList>
            <consortium name="Pathogen Informatics"/>
        </authorList>
    </citation>
    <scope>NUCLEOTIDE SEQUENCE [LARGE SCALE GENOMIC DNA]</scope>
</reference>
<evidence type="ECO:0000313" key="3">
    <source>
        <dbReference type="Proteomes" id="UP000278807"/>
    </source>
</evidence>
<name>A0A3P7TE06_RODNA</name>
<protein>
    <submittedName>
        <fullName evidence="2">Uncharacterized protein</fullName>
    </submittedName>
</protein>
<evidence type="ECO:0000256" key="1">
    <source>
        <dbReference type="SAM" id="Phobius"/>
    </source>
</evidence>
<gene>
    <name evidence="2" type="ORF">HNAJ_LOCUS11916</name>
</gene>
<keyword evidence="1" id="KW-0812">Transmembrane</keyword>
<dbReference type="Proteomes" id="UP000278807">
    <property type="component" value="Unassembled WGS sequence"/>
</dbReference>
<proteinExistence type="predicted"/>
<accession>A0A3P7TE06</accession>
<keyword evidence="1" id="KW-0472">Membrane</keyword>